<sequence length="118" mass="12310">MGYKSYLKLQLPPNTIPPSLAHPLASSLPMAASRHSLQSPPDRSLVHWASPCSLRVPATASAAPAANSSGERYAVLVSLFIMPATSLSNSSDLAAPWTPPGTTALWSASTSPKKCPSE</sequence>
<evidence type="ECO:0000313" key="1">
    <source>
        <dbReference type="EnsemblPlants" id="TuG1812G0500005455.01.T01.cds446352"/>
    </source>
</evidence>
<dbReference type="EnsemblPlants" id="TuG1812G0500005455.01.T01">
    <property type="protein sequence ID" value="TuG1812G0500005455.01.T01.cds446352"/>
    <property type="gene ID" value="TuG1812G0500005455.01"/>
</dbReference>
<accession>A0A8R7QLK6</accession>
<reference evidence="1" key="3">
    <citation type="submission" date="2022-06" db="UniProtKB">
        <authorList>
            <consortium name="EnsemblPlants"/>
        </authorList>
    </citation>
    <scope>IDENTIFICATION</scope>
</reference>
<reference evidence="1" key="2">
    <citation type="submission" date="2018-03" db="EMBL/GenBank/DDBJ databases">
        <title>The Triticum urartu genome reveals the dynamic nature of wheat genome evolution.</title>
        <authorList>
            <person name="Ling H."/>
            <person name="Ma B."/>
            <person name="Shi X."/>
            <person name="Liu H."/>
            <person name="Dong L."/>
            <person name="Sun H."/>
            <person name="Cao Y."/>
            <person name="Gao Q."/>
            <person name="Zheng S."/>
            <person name="Li Y."/>
            <person name="Yu Y."/>
            <person name="Du H."/>
            <person name="Qi M."/>
            <person name="Li Y."/>
            <person name="Yu H."/>
            <person name="Cui Y."/>
            <person name="Wang N."/>
            <person name="Chen C."/>
            <person name="Wu H."/>
            <person name="Zhao Y."/>
            <person name="Zhang J."/>
            <person name="Li Y."/>
            <person name="Zhou W."/>
            <person name="Zhang B."/>
            <person name="Hu W."/>
            <person name="Eijk M."/>
            <person name="Tang J."/>
            <person name="Witsenboer H."/>
            <person name="Zhao S."/>
            <person name="Li Z."/>
            <person name="Zhang A."/>
            <person name="Wang D."/>
            <person name="Liang C."/>
        </authorList>
    </citation>
    <scope>NUCLEOTIDE SEQUENCE [LARGE SCALE GENOMIC DNA]</scope>
    <source>
        <strain evidence="1">cv. G1812</strain>
    </source>
</reference>
<keyword evidence="2" id="KW-1185">Reference proteome</keyword>
<protein>
    <submittedName>
        <fullName evidence="1">Uncharacterized protein</fullName>
    </submittedName>
</protein>
<dbReference type="AlphaFoldDB" id="A0A8R7QLK6"/>
<dbReference type="Proteomes" id="UP000015106">
    <property type="component" value="Chromosome 5"/>
</dbReference>
<dbReference type="Gramene" id="TuG1812G0500005455.01.T01">
    <property type="protein sequence ID" value="TuG1812G0500005455.01.T01.cds446352"/>
    <property type="gene ID" value="TuG1812G0500005455.01"/>
</dbReference>
<name>A0A8R7QLK6_TRIUA</name>
<reference evidence="2" key="1">
    <citation type="journal article" date="2013" name="Nature">
        <title>Draft genome of the wheat A-genome progenitor Triticum urartu.</title>
        <authorList>
            <person name="Ling H.Q."/>
            <person name="Zhao S."/>
            <person name="Liu D."/>
            <person name="Wang J."/>
            <person name="Sun H."/>
            <person name="Zhang C."/>
            <person name="Fan H."/>
            <person name="Li D."/>
            <person name="Dong L."/>
            <person name="Tao Y."/>
            <person name="Gao C."/>
            <person name="Wu H."/>
            <person name="Li Y."/>
            <person name="Cui Y."/>
            <person name="Guo X."/>
            <person name="Zheng S."/>
            <person name="Wang B."/>
            <person name="Yu K."/>
            <person name="Liang Q."/>
            <person name="Yang W."/>
            <person name="Lou X."/>
            <person name="Chen J."/>
            <person name="Feng M."/>
            <person name="Jian J."/>
            <person name="Zhang X."/>
            <person name="Luo G."/>
            <person name="Jiang Y."/>
            <person name="Liu J."/>
            <person name="Wang Z."/>
            <person name="Sha Y."/>
            <person name="Zhang B."/>
            <person name="Wu H."/>
            <person name="Tang D."/>
            <person name="Shen Q."/>
            <person name="Xue P."/>
            <person name="Zou S."/>
            <person name="Wang X."/>
            <person name="Liu X."/>
            <person name="Wang F."/>
            <person name="Yang Y."/>
            <person name="An X."/>
            <person name="Dong Z."/>
            <person name="Zhang K."/>
            <person name="Zhang X."/>
            <person name="Luo M.C."/>
            <person name="Dvorak J."/>
            <person name="Tong Y."/>
            <person name="Wang J."/>
            <person name="Yang H."/>
            <person name="Li Z."/>
            <person name="Wang D."/>
            <person name="Zhang A."/>
            <person name="Wang J."/>
        </authorList>
    </citation>
    <scope>NUCLEOTIDE SEQUENCE</scope>
    <source>
        <strain evidence="2">cv. G1812</strain>
    </source>
</reference>
<proteinExistence type="predicted"/>
<evidence type="ECO:0000313" key="2">
    <source>
        <dbReference type="Proteomes" id="UP000015106"/>
    </source>
</evidence>
<organism evidence="1 2">
    <name type="scientific">Triticum urartu</name>
    <name type="common">Red wild einkorn</name>
    <name type="synonym">Crithodium urartu</name>
    <dbReference type="NCBI Taxonomy" id="4572"/>
    <lineage>
        <taxon>Eukaryota</taxon>
        <taxon>Viridiplantae</taxon>
        <taxon>Streptophyta</taxon>
        <taxon>Embryophyta</taxon>
        <taxon>Tracheophyta</taxon>
        <taxon>Spermatophyta</taxon>
        <taxon>Magnoliopsida</taxon>
        <taxon>Liliopsida</taxon>
        <taxon>Poales</taxon>
        <taxon>Poaceae</taxon>
        <taxon>BOP clade</taxon>
        <taxon>Pooideae</taxon>
        <taxon>Triticodae</taxon>
        <taxon>Triticeae</taxon>
        <taxon>Triticinae</taxon>
        <taxon>Triticum</taxon>
    </lineage>
</organism>